<feature type="transmembrane region" description="Helical" evidence="6">
    <location>
        <begin position="275"/>
        <end position="293"/>
    </location>
</feature>
<evidence type="ECO:0000313" key="10">
    <source>
        <dbReference type="Proteomes" id="UP000217528"/>
    </source>
</evidence>
<sequence length="390" mass="42912">MNMNLSKMNPTWIIWIMTFGTFGILSTELGFIGILPQVANFFSVSIDQAGLFLSCFSLIIAVGSLFIPIVVSKYNRRHLFILVLGVMTLFSFIGGLMTNFYLALLCRIIPAFFYPAYVSLTFTVAGELVPSNETPKAVSKLVIGVSAGSIFGVPLSTIFANYGGYPWAMFFFGFLNFISLIVTILFFPSIEGNNDVSLKGQLRHVGSGVFILSCIGVIIFAAGFNTYYSYASAFLQGIYGIIGSNLSLILFIYGIMSIPGSWLAGRLLIKYPLRTVVLCPLLICVNLAIFYFVNDSWTLMYIFMATFGVLEGIFNNIIQFWIFSSIPEAPEFANGVFMSMLNIGITIGTFIGGLIIVDVGMSAIIIGAIIILIISMIFFIIRSQLYPNHT</sequence>
<dbReference type="Gene3D" id="1.20.1250.20">
    <property type="entry name" value="MFS general substrate transporter like domains"/>
    <property type="match status" value="1"/>
</dbReference>
<dbReference type="Proteomes" id="UP000246004">
    <property type="component" value="Unassembled WGS sequence"/>
</dbReference>
<dbReference type="InterPro" id="IPR036259">
    <property type="entry name" value="MFS_trans_sf"/>
</dbReference>
<dbReference type="InterPro" id="IPR011701">
    <property type="entry name" value="MFS"/>
</dbReference>
<evidence type="ECO:0000313" key="11">
    <source>
        <dbReference type="Proteomes" id="UP000246004"/>
    </source>
</evidence>
<dbReference type="AlphaFoldDB" id="A0A2A2HEQ4"/>
<evidence type="ECO:0000256" key="2">
    <source>
        <dbReference type="ARBA" id="ARBA00022475"/>
    </source>
</evidence>
<name>A0A2A2HEQ4_9EURY</name>
<evidence type="ECO:0000313" key="9">
    <source>
        <dbReference type="EMBL" id="PWL08462.1"/>
    </source>
</evidence>
<dbReference type="EMBL" id="LWMS01000017">
    <property type="protein sequence ID" value="PWL08462.1"/>
    <property type="molecule type" value="Genomic_DNA"/>
</dbReference>
<feature type="transmembrane region" description="Helical" evidence="6">
    <location>
        <begin position="12"/>
        <end position="39"/>
    </location>
</feature>
<comment type="caution">
    <text evidence="8">The sequence shown here is derived from an EMBL/GenBank/DDBJ whole genome shotgun (WGS) entry which is preliminary data.</text>
</comment>
<proteinExistence type="predicted"/>
<evidence type="ECO:0000256" key="1">
    <source>
        <dbReference type="ARBA" id="ARBA00004651"/>
    </source>
</evidence>
<dbReference type="PROSITE" id="PS50850">
    <property type="entry name" value="MFS"/>
    <property type="match status" value="1"/>
</dbReference>
<feature type="transmembrane region" description="Helical" evidence="6">
    <location>
        <begin position="141"/>
        <end position="162"/>
    </location>
</feature>
<dbReference type="GO" id="GO:0022857">
    <property type="term" value="F:transmembrane transporter activity"/>
    <property type="evidence" value="ECO:0007669"/>
    <property type="project" value="InterPro"/>
</dbReference>
<dbReference type="InterPro" id="IPR050189">
    <property type="entry name" value="MFS_Efflux_Transporters"/>
</dbReference>
<feature type="transmembrane region" description="Helical" evidence="6">
    <location>
        <begin position="168"/>
        <end position="187"/>
    </location>
</feature>
<evidence type="ECO:0000313" key="8">
    <source>
        <dbReference type="EMBL" id="PAV07744.1"/>
    </source>
</evidence>
<dbReference type="SUPFAM" id="SSF103473">
    <property type="entry name" value="MFS general substrate transporter"/>
    <property type="match status" value="1"/>
</dbReference>
<protein>
    <submittedName>
        <fullName evidence="9">Purine efflux pump PbuE</fullName>
    </submittedName>
</protein>
<dbReference type="EMBL" id="LMVN01000009">
    <property type="protein sequence ID" value="PAV07744.1"/>
    <property type="molecule type" value="Genomic_DNA"/>
</dbReference>
<dbReference type="Pfam" id="PF07690">
    <property type="entry name" value="MFS_1"/>
    <property type="match status" value="1"/>
</dbReference>
<keyword evidence="4 6" id="KW-1133">Transmembrane helix</keyword>
<reference evidence="9 11" key="1">
    <citation type="submission" date="2016-04" db="EMBL/GenBank/DDBJ databases">
        <title>Genome sequence of Methanosphaera cuniculi DSM 4103.</title>
        <authorList>
            <person name="Poehlein A."/>
            <person name="Seedorf H."/>
            <person name="Daniel R."/>
        </authorList>
    </citation>
    <scope>NUCLEOTIDE SEQUENCE [LARGE SCALE GENOMIC DNA]</scope>
    <source>
        <strain evidence="9 11">DSM 4103</strain>
    </source>
</reference>
<keyword evidence="3 6" id="KW-0812">Transmembrane</keyword>
<keyword evidence="5 6" id="KW-0472">Membrane</keyword>
<feature type="transmembrane region" description="Helical" evidence="6">
    <location>
        <begin position="51"/>
        <end position="72"/>
    </location>
</feature>
<dbReference type="GO" id="GO:0005886">
    <property type="term" value="C:plasma membrane"/>
    <property type="evidence" value="ECO:0007669"/>
    <property type="project" value="UniProtKB-SubCell"/>
</dbReference>
<feature type="transmembrane region" description="Helical" evidence="6">
    <location>
        <begin position="208"/>
        <end position="228"/>
    </location>
</feature>
<feature type="transmembrane region" description="Helical" evidence="6">
    <location>
        <begin position="335"/>
        <end position="357"/>
    </location>
</feature>
<keyword evidence="10" id="KW-1185">Reference proteome</keyword>
<reference evidence="8 10" key="2">
    <citation type="journal article" date="2017" name="BMC Genomics">
        <title>Genomic analysis of methanogenic archaea reveals a shift towards energy conservation.</title>
        <authorList>
            <person name="Gilmore S.P."/>
            <person name="Henske J.K."/>
            <person name="Sexton J.A."/>
            <person name="Solomon K.V."/>
            <person name="Seppala S."/>
            <person name="Yoo J.I."/>
            <person name="Huyett L.M."/>
            <person name="Pressman A."/>
            <person name="Cogan J.Z."/>
            <person name="Kivenson V."/>
            <person name="Peng X."/>
            <person name="Tan Y."/>
            <person name="Valentine D.L."/>
            <person name="O'Malley M.A."/>
        </authorList>
    </citation>
    <scope>NUCLEOTIDE SEQUENCE [LARGE SCALE GENOMIC DNA]</scope>
    <source>
        <strain evidence="8 10">1R-7</strain>
    </source>
</reference>
<evidence type="ECO:0000256" key="6">
    <source>
        <dbReference type="SAM" id="Phobius"/>
    </source>
</evidence>
<organism evidence="8 10">
    <name type="scientific">Methanosphaera cuniculi</name>
    <dbReference type="NCBI Taxonomy" id="1077256"/>
    <lineage>
        <taxon>Archaea</taxon>
        <taxon>Methanobacteriati</taxon>
        <taxon>Methanobacteriota</taxon>
        <taxon>Methanomada group</taxon>
        <taxon>Methanobacteria</taxon>
        <taxon>Methanobacteriales</taxon>
        <taxon>Methanobacteriaceae</taxon>
        <taxon>Methanosphaera</taxon>
    </lineage>
</organism>
<dbReference type="PANTHER" id="PTHR43124">
    <property type="entry name" value="PURINE EFFLUX PUMP PBUE"/>
    <property type="match status" value="1"/>
</dbReference>
<gene>
    <name evidence="9" type="primary">pbuE</name>
    <name evidence="8" type="ORF">ASJ82_01025</name>
    <name evidence="9" type="ORF">MSCUN_06560</name>
</gene>
<feature type="transmembrane region" description="Helical" evidence="6">
    <location>
        <begin position="299"/>
        <end position="323"/>
    </location>
</feature>
<dbReference type="InterPro" id="IPR020846">
    <property type="entry name" value="MFS_dom"/>
</dbReference>
<keyword evidence="2" id="KW-1003">Cell membrane</keyword>
<accession>A0A2A2HEQ4</accession>
<dbReference type="PANTHER" id="PTHR43124:SF3">
    <property type="entry name" value="CHLORAMPHENICOL EFFLUX PUMP RV0191"/>
    <property type="match status" value="1"/>
</dbReference>
<feature type="transmembrane region" description="Helical" evidence="6">
    <location>
        <begin position="79"/>
        <end position="102"/>
    </location>
</feature>
<dbReference type="Proteomes" id="UP000217528">
    <property type="component" value="Unassembled WGS sequence"/>
</dbReference>
<evidence type="ECO:0000256" key="4">
    <source>
        <dbReference type="ARBA" id="ARBA00022989"/>
    </source>
</evidence>
<dbReference type="CDD" id="cd17324">
    <property type="entry name" value="MFS_NepI_like"/>
    <property type="match status" value="1"/>
</dbReference>
<evidence type="ECO:0000256" key="3">
    <source>
        <dbReference type="ARBA" id="ARBA00022692"/>
    </source>
</evidence>
<evidence type="ECO:0000256" key="5">
    <source>
        <dbReference type="ARBA" id="ARBA00023136"/>
    </source>
</evidence>
<evidence type="ECO:0000259" key="7">
    <source>
        <dbReference type="PROSITE" id="PS50850"/>
    </source>
</evidence>
<feature type="domain" description="Major facilitator superfamily (MFS) profile" evidence="7">
    <location>
        <begin position="1"/>
        <end position="385"/>
    </location>
</feature>
<feature type="transmembrane region" description="Helical" evidence="6">
    <location>
        <begin position="363"/>
        <end position="381"/>
    </location>
</feature>
<feature type="transmembrane region" description="Helical" evidence="6">
    <location>
        <begin position="234"/>
        <end position="255"/>
    </location>
</feature>
<comment type="subcellular location">
    <subcellularLocation>
        <location evidence="1">Cell membrane</location>
        <topology evidence="1">Multi-pass membrane protein</topology>
    </subcellularLocation>
</comment>